<keyword evidence="1" id="KW-0812">Transmembrane</keyword>
<dbReference type="AlphaFoldDB" id="A0A679IIK4"/>
<feature type="transmembrane region" description="Helical" evidence="1">
    <location>
        <begin position="52"/>
        <end position="70"/>
    </location>
</feature>
<dbReference type="RefSeq" id="WP_173102507.1">
    <property type="nucleotide sequence ID" value="NZ_AP022822.1"/>
</dbReference>
<reference evidence="2 3" key="1">
    <citation type="submission" date="2020-02" db="EMBL/GenBank/DDBJ databases">
        <title>Characterization of vanA genotype vancomycin-resistant Enterococcus saigonensis VE80.</title>
        <authorList>
            <person name="Harada T."/>
            <person name="Motooka D."/>
            <person name="Nakamura S."/>
            <person name="Yamamoto Y."/>
            <person name="Kawahara R."/>
            <person name="Kawatsu K."/>
        </authorList>
    </citation>
    <scope>NUCLEOTIDE SEQUENCE [LARGE SCALE GENOMIC DNA]</scope>
    <source>
        <strain evidence="2 3">VE80</strain>
    </source>
</reference>
<keyword evidence="1" id="KW-0472">Membrane</keyword>
<feature type="transmembrane region" description="Helical" evidence="1">
    <location>
        <begin position="90"/>
        <end position="118"/>
    </location>
</feature>
<proteinExistence type="predicted"/>
<protein>
    <submittedName>
        <fullName evidence="2">Uncharacterized protein</fullName>
    </submittedName>
</protein>
<feature type="transmembrane region" description="Helical" evidence="1">
    <location>
        <begin position="20"/>
        <end position="40"/>
    </location>
</feature>
<keyword evidence="3" id="KW-1185">Reference proteome</keyword>
<feature type="transmembrane region" description="Helical" evidence="1">
    <location>
        <begin position="167"/>
        <end position="190"/>
    </location>
</feature>
<evidence type="ECO:0000256" key="1">
    <source>
        <dbReference type="SAM" id="Phobius"/>
    </source>
</evidence>
<feature type="transmembrane region" description="Helical" evidence="1">
    <location>
        <begin position="130"/>
        <end position="155"/>
    </location>
</feature>
<keyword evidence="1" id="KW-1133">Transmembrane helix</keyword>
<dbReference type="EMBL" id="AP022822">
    <property type="protein sequence ID" value="BCA85205.1"/>
    <property type="molecule type" value="Genomic_DNA"/>
</dbReference>
<evidence type="ECO:0000313" key="2">
    <source>
        <dbReference type="EMBL" id="BCA85205.1"/>
    </source>
</evidence>
<gene>
    <name evidence="2" type="ORF">EsVE80_07280</name>
</gene>
<evidence type="ECO:0000313" key="3">
    <source>
        <dbReference type="Proteomes" id="UP000502998"/>
    </source>
</evidence>
<feature type="transmembrane region" description="Helical" evidence="1">
    <location>
        <begin position="210"/>
        <end position="228"/>
    </location>
</feature>
<accession>A0A679IIK4</accession>
<dbReference type="KEGG" id="esg:EsVE80_07280"/>
<dbReference type="Proteomes" id="UP000502998">
    <property type="component" value="Chromosome"/>
</dbReference>
<name>A0A679IIK4_9ENTE</name>
<sequence length="233" mass="26261">MKLQNLIREDTKRRVISFALKYLIVFLLLSLVLPILSVLIGDHPDIEEVVSATTFIFSLLLPITAVHFLVEDQGTKIYNYFFKSSQGRIFYLVSLIATTLILGVIATLLFGSVCIGYGMVFQVNGEISEILPVAISYLLIPTFYLAVALFLFLYFGLEGVTLTMINLLLLFIFPIVTSLVAPQLGLVILFRTPFYLLSFIAVDGITWSDFSISLVLTVLLYILCFFKIKRNDF</sequence>
<organism evidence="2 3">
    <name type="scientific">Enterococcus saigonensis</name>
    <dbReference type="NCBI Taxonomy" id="1805431"/>
    <lineage>
        <taxon>Bacteria</taxon>
        <taxon>Bacillati</taxon>
        <taxon>Bacillota</taxon>
        <taxon>Bacilli</taxon>
        <taxon>Lactobacillales</taxon>
        <taxon>Enterococcaceae</taxon>
        <taxon>Enterococcus</taxon>
    </lineage>
</organism>